<evidence type="ECO:0000313" key="1">
    <source>
        <dbReference type="EMBL" id="KAI0092710.1"/>
    </source>
</evidence>
<comment type="caution">
    <text evidence="1">The sequence shown here is derived from an EMBL/GenBank/DDBJ whole genome shotgun (WGS) entry which is preliminary data.</text>
</comment>
<gene>
    <name evidence="1" type="ORF">BDY19DRAFT_983308</name>
</gene>
<evidence type="ECO:0000313" key="2">
    <source>
        <dbReference type="Proteomes" id="UP001055072"/>
    </source>
</evidence>
<accession>A0ACB8UGB7</accession>
<protein>
    <submittedName>
        <fullName evidence="1">Glycoside hydrolase superfamily</fullName>
    </submittedName>
</protein>
<keyword evidence="1" id="KW-0378">Hydrolase</keyword>
<reference evidence="1" key="1">
    <citation type="journal article" date="2021" name="Environ. Microbiol.">
        <title>Gene family expansions and transcriptome signatures uncover fungal adaptations to wood decay.</title>
        <authorList>
            <person name="Hage H."/>
            <person name="Miyauchi S."/>
            <person name="Viragh M."/>
            <person name="Drula E."/>
            <person name="Min B."/>
            <person name="Chaduli D."/>
            <person name="Navarro D."/>
            <person name="Favel A."/>
            <person name="Norest M."/>
            <person name="Lesage-Meessen L."/>
            <person name="Balint B."/>
            <person name="Merenyi Z."/>
            <person name="de Eugenio L."/>
            <person name="Morin E."/>
            <person name="Martinez A.T."/>
            <person name="Baldrian P."/>
            <person name="Stursova M."/>
            <person name="Martinez M.J."/>
            <person name="Novotny C."/>
            <person name="Magnuson J.K."/>
            <person name="Spatafora J.W."/>
            <person name="Maurice S."/>
            <person name="Pangilinan J."/>
            <person name="Andreopoulos W."/>
            <person name="LaButti K."/>
            <person name="Hundley H."/>
            <person name="Na H."/>
            <person name="Kuo A."/>
            <person name="Barry K."/>
            <person name="Lipzen A."/>
            <person name="Henrissat B."/>
            <person name="Riley R."/>
            <person name="Ahrendt S."/>
            <person name="Nagy L.G."/>
            <person name="Grigoriev I.V."/>
            <person name="Martin F."/>
            <person name="Rosso M.N."/>
        </authorList>
    </citation>
    <scope>NUCLEOTIDE SEQUENCE</scope>
    <source>
        <strain evidence="1">CBS 384.51</strain>
    </source>
</reference>
<organism evidence="1 2">
    <name type="scientific">Irpex rosettiformis</name>
    <dbReference type="NCBI Taxonomy" id="378272"/>
    <lineage>
        <taxon>Eukaryota</taxon>
        <taxon>Fungi</taxon>
        <taxon>Dikarya</taxon>
        <taxon>Basidiomycota</taxon>
        <taxon>Agaricomycotina</taxon>
        <taxon>Agaricomycetes</taxon>
        <taxon>Polyporales</taxon>
        <taxon>Irpicaceae</taxon>
        <taxon>Irpex</taxon>
    </lineage>
</organism>
<keyword evidence="2" id="KW-1185">Reference proteome</keyword>
<dbReference type="EMBL" id="MU274903">
    <property type="protein sequence ID" value="KAI0092710.1"/>
    <property type="molecule type" value="Genomic_DNA"/>
</dbReference>
<name>A0ACB8UGB7_9APHY</name>
<sequence length="492" mass="52194">MAYYPEWAASAFPPENIDFARFDWIDFAFAVPTQNFGLGWDGDDDSADLLRRLVSAAHQNGKRVKLSVGGWTGSKYFSPAVSKPANRQTFVNSILAVYNQFALDGIDIDWEFPAEDGNKGNIKSPNDTANFLAFLQLLRKTLPQAAKISAATMTVPWLDPQGNPSRDVSKFAGVLDWILVMNYDTWGSSSVPGPNAPLSNACHNSTQSSASAVAAVMSWTSAGFPASKIVMGVPSYGYISRSGATNLMTRSFSRSKRAVPKHLPMHVDGASQAASIADSEANVSAVGEDSGDDPLAQMEGTKTGSSGSSSAFMVHNEDGGTDDGQVQFRDLVKQKVLQYLSAWSTSTRAAVAATVDDGESDDDSDGTQGDGGGGGAEQSNPEPSSNGDSGDSDDSGDPSQAGVTSIAFAGQQIINVFNGQNGFVRQWDACSSTPYLRSASARQVITYDDPQSLEMKAVFVRAAGLLGVNLFDIHGDTDKWDLTDGIRRGLGL</sequence>
<dbReference type="Proteomes" id="UP001055072">
    <property type="component" value="Unassembled WGS sequence"/>
</dbReference>
<proteinExistence type="predicted"/>